<accession>A0A518EZR6</accession>
<evidence type="ECO:0000256" key="1">
    <source>
        <dbReference type="SAM" id="MobiDB-lite"/>
    </source>
</evidence>
<dbReference type="AlphaFoldDB" id="A0A518EZR6"/>
<dbReference type="RefSeq" id="WP_145204183.1">
    <property type="nucleotide sequence ID" value="NZ_CP036434.1"/>
</dbReference>
<sequence>MSKPISRPISRRRVLRAGALGLLAPSLQPRTFGLGRLVRASDLPPGSKQLVMIQLSGGNDGLSTIVPHGDDELYRHRKTTAHQRTELLPLDEYRAFNPRLGAFRAEFDAGRLAIVEGCGYPDPIRSHFRSMEIWHTGDHRGRASGDGWIGKLSATAWGDQPEPDSVVHFGGRAPYSVFSSTHPPVAVASPTAYRWFGEQDVYAMGGSAICEHEPDVDSTADEPVQREPRHSGRDAALRQLRKTLDDATESSARVRGAAIAYQTEVDYPGNALAASLRDVAALINGGVGTRVFSVLEGGYDTHTNQLIQHDRNMGGLGAALGAFLKDLRRTEAGKNTVVVVFSEFGRRVAENGSKGHDHGKAGPMFVFGDQVKGGLYGAHPSLTDLDDGDVSFTTDFRSVYTTVIERMFGVNPVAVLGDSYPALAFL</sequence>
<dbReference type="EMBL" id="CP036434">
    <property type="protein sequence ID" value="QDV09578.1"/>
    <property type="molecule type" value="Genomic_DNA"/>
</dbReference>
<dbReference type="InterPro" id="IPR010869">
    <property type="entry name" value="DUF1501"/>
</dbReference>
<proteinExistence type="predicted"/>
<feature type="compositionally biased region" description="Basic and acidic residues" evidence="1">
    <location>
        <begin position="223"/>
        <end position="233"/>
    </location>
</feature>
<dbReference type="PROSITE" id="PS51318">
    <property type="entry name" value="TAT"/>
    <property type="match status" value="1"/>
</dbReference>
<organism evidence="2 3">
    <name type="scientific">Saltatorellus ferox</name>
    <dbReference type="NCBI Taxonomy" id="2528018"/>
    <lineage>
        <taxon>Bacteria</taxon>
        <taxon>Pseudomonadati</taxon>
        <taxon>Planctomycetota</taxon>
        <taxon>Planctomycetia</taxon>
        <taxon>Planctomycetia incertae sedis</taxon>
        <taxon>Saltatorellus</taxon>
    </lineage>
</organism>
<dbReference type="InterPro" id="IPR017850">
    <property type="entry name" value="Alkaline_phosphatase_core_sf"/>
</dbReference>
<dbReference type="InterPro" id="IPR006311">
    <property type="entry name" value="TAT_signal"/>
</dbReference>
<dbReference type="PANTHER" id="PTHR43737">
    <property type="entry name" value="BLL7424 PROTEIN"/>
    <property type="match status" value="1"/>
</dbReference>
<name>A0A518EZR6_9BACT</name>
<dbReference type="OrthoDB" id="9779968at2"/>
<evidence type="ECO:0000313" key="2">
    <source>
        <dbReference type="EMBL" id="QDV09578.1"/>
    </source>
</evidence>
<protein>
    <recommendedName>
        <fullName evidence="4">DUF1501 domain-containing protein</fullName>
    </recommendedName>
</protein>
<dbReference type="Pfam" id="PF07394">
    <property type="entry name" value="DUF1501"/>
    <property type="match status" value="1"/>
</dbReference>
<feature type="region of interest" description="Disordered" evidence="1">
    <location>
        <begin position="213"/>
        <end position="233"/>
    </location>
</feature>
<evidence type="ECO:0000313" key="3">
    <source>
        <dbReference type="Proteomes" id="UP000320390"/>
    </source>
</evidence>
<dbReference type="SUPFAM" id="SSF53649">
    <property type="entry name" value="Alkaline phosphatase-like"/>
    <property type="match status" value="1"/>
</dbReference>
<gene>
    <name evidence="2" type="ORF">Poly30_51360</name>
</gene>
<keyword evidence="3" id="KW-1185">Reference proteome</keyword>
<evidence type="ECO:0008006" key="4">
    <source>
        <dbReference type="Google" id="ProtNLM"/>
    </source>
</evidence>
<reference evidence="2 3" key="1">
    <citation type="submission" date="2019-02" db="EMBL/GenBank/DDBJ databases">
        <title>Deep-cultivation of Planctomycetes and their phenomic and genomic characterization uncovers novel biology.</title>
        <authorList>
            <person name="Wiegand S."/>
            <person name="Jogler M."/>
            <person name="Boedeker C."/>
            <person name="Pinto D."/>
            <person name="Vollmers J."/>
            <person name="Rivas-Marin E."/>
            <person name="Kohn T."/>
            <person name="Peeters S.H."/>
            <person name="Heuer A."/>
            <person name="Rast P."/>
            <person name="Oberbeckmann S."/>
            <person name="Bunk B."/>
            <person name="Jeske O."/>
            <person name="Meyerdierks A."/>
            <person name="Storesund J.E."/>
            <person name="Kallscheuer N."/>
            <person name="Luecker S."/>
            <person name="Lage O.M."/>
            <person name="Pohl T."/>
            <person name="Merkel B.J."/>
            <person name="Hornburger P."/>
            <person name="Mueller R.-W."/>
            <person name="Bruemmer F."/>
            <person name="Labrenz M."/>
            <person name="Spormann A.M."/>
            <person name="Op den Camp H."/>
            <person name="Overmann J."/>
            <person name="Amann R."/>
            <person name="Jetten M.S.M."/>
            <person name="Mascher T."/>
            <person name="Medema M.H."/>
            <person name="Devos D.P."/>
            <person name="Kaster A.-K."/>
            <person name="Ovreas L."/>
            <person name="Rohde M."/>
            <person name="Galperin M.Y."/>
            <person name="Jogler C."/>
        </authorList>
    </citation>
    <scope>NUCLEOTIDE SEQUENCE [LARGE SCALE GENOMIC DNA]</scope>
    <source>
        <strain evidence="2 3">Poly30</strain>
    </source>
</reference>
<dbReference type="Proteomes" id="UP000320390">
    <property type="component" value="Chromosome"/>
</dbReference>
<dbReference type="PANTHER" id="PTHR43737:SF1">
    <property type="entry name" value="DUF1501 DOMAIN-CONTAINING PROTEIN"/>
    <property type="match status" value="1"/>
</dbReference>